<dbReference type="OrthoDB" id="8954335at2759"/>
<dbReference type="Gene3D" id="3.40.50.300">
    <property type="entry name" value="P-loop containing nucleotide triphosphate hydrolases"/>
    <property type="match status" value="1"/>
</dbReference>
<feature type="non-terminal residue" evidence="3">
    <location>
        <position position="1"/>
    </location>
</feature>
<protein>
    <submittedName>
        <fullName evidence="3">P-loop containing nucleoside triphosphate hydrolase protein</fullName>
    </submittedName>
</protein>
<dbReference type="GO" id="GO:0016787">
    <property type="term" value="F:hydrolase activity"/>
    <property type="evidence" value="ECO:0007669"/>
    <property type="project" value="UniProtKB-KW"/>
</dbReference>
<name>A0A7C8I7F1_9PLEO</name>
<gene>
    <name evidence="3" type="ORF">BDV95DRAFT_442008</name>
</gene>
<evidence type="ECO:0000256" key="1">
    <source>
        <dbReference type="ARBA" id="ARBA00022741"/>
    </source>
</evidence>
<accession>A0A7C8I7F1</accession>
<dbReference type="SUPFAM" id="SSF52540">
    <property type="entry name" value="P-loop containing nucleoside triphosphate hydrolases"/>
    <property type="match status" value="1"/>
</dbReference>
<evidence type="ECO:0000313" key="4">
    <source>
        <dbReference type="Proteomes" id="UP000481861"/>
    </source>
</evidence>
<dbReference type="EMBL" id="JAADJZ010000014">
    <property type="protein sequence ID" value="KAF2870051.1"/>
    <property type="molecule type" value="Genomic_DNA"/>
</dbReference>
<reference evidence="3 4" key="1">
    <citation type="submission" date="2020-01" db="EMBL/GenBank/DDBJ databases">
        <authorList>
            <consortium name="DOE Joint Genome Institute"/>
            <person name="Haridas S."/>
            <person name="Albert R."/>
            <person name="Binder M."/>
            <person name="Bloem J."/>
            <person name="Labutti K."/>
            <person name="Salamov A."/>
            <person name="Andreopoulos B."/>
            <person name="Baker S.E."/>
            <person name="Barry K."/>
            <person name="Bills G."/>
            <person name="Bluhm B.H."/>
            <person name="Cannon C."/>
            <person name="Castanera R."/>
            <person name="Culley D.E."/>
            <person name="Daum C."/>
            <person name="Ezra D."/>
            <person name="Gonzalez J.B."/>
            <person name="Henrissat B."/>
            <person name="Kuo A."/>
            <person name="Liang C."/>
            <person name="Lipzen A."/>
            <person name="Lutzoni F."/>
            <person name="Magnuson J."/>
            <person name="Mondo S."/>
            <person name="Nolan M."/>
            <person name="Ohm R."/>
            <person name="Pangilinan J."/>
            <person name="Park H.-J.H."/>
            <person name="Ramirez L."/>
            <person name="Alfaro M."/>
            <person name="Sun H."/>
            <person name="Tritt A."/>
            <person name="Yoshinaga Y."/>
            <person name="Zwiers L.-H.L."/>
            <person name="Turgeon B.G."/>
            <person name="Goodwin S.B."/>
            <person name="Spatafora J.W."/>
            <person name="Crous P.W."/>
            <person name="Grigoriev I.V."/>
        </authorList>
    </citation>
    <scope>NUCLEOTIDE SEQUENCE [LARGE SCALE GENOMIC DNA]</scope>
    <source>
        <strain evidence="3 4">CBS 611.86</strain>
    </source>
</reference>
<proteinExistence type="predicted"/>
<organism evidence="3 4">
    <name type="scientific">Massariosphaeria phaeospora</name>
    <dbReference type="NCBI Taxonomy" id="100035"/>
    <lineage>
        <taxon>Eukaryota</taxon>
        <taxon>Fungi</taxon>
        <taxon>Dikarya</taxon>
        <taxon>Ascomycota</taxon>
        <taxon>Pezizomycotina</taxon>
        <taxon>Dothideomycetes</taxon>
        <taxon>Pleosporomycetidae</taxon>
        <taxon>Pleosporales</taxon>
        <taxon>Pleosporales incertae sedis</taxon>
        <taxon>Massariosphaeria</taxon>
    </lineage>
</organism>
<dbReference type="Pfam" id="PF04548">
    <property type="entry name" value="AIG1"/>
    <property type="match status" value="1"/>
</dbReference>
<dbReference type="CDD" id="cd00882">
    <property type="entry name" value="Ras_like_GTPase"/>
    <property type="match status" value="1"/>
</dbReference>
<keyword evidence="3" id="KW-0378">Hydrolase</keyword>
<comment type="caution">
    <text evidence="3">The sequence shown here is derived from an EMBL/GenBank/DDBJ whole genome shotgun (WGS) entry which is preliminary data.</text>
</comment>
<feature type="non-terminal residue" evidence="3">
    <location>
        <position position="237"/>
    </location>
</feature>
<dbReference type="AlphaFoldDB" id="A0A7C8I7F1"/>
<evidence type="ECO:0000259" key="2">
    <source>
        <dbReference type="Pfam" id="PF04548"/>
    </source>
</evidence>
<keyword evidence="4" id="KW-1185">Reference proteome</keyword>
<dbReference type="Proteomes" id="UP000481861">
    <property type="component" value="Unassembled WGS sequence"/>
</dbReference>
<dbReference type="InterPro" id="IPR006703">
    <property type="entry name" value="G_AIG1"/>
</dbReference>
<feature type="domain" description="AIG1-type G" evidence="2">
    <location>
        <begin position="6"/>
        <end position="139"/>
    </location>
</feature>
<dbReference type="InterPro" id="IPR027417">
    <property type="entry name" value="P-loop_NTPase"/>
</dbReference>
<evidence type="ECO:0000313" key="3">
    <source>
        <dbReference type="EMBL" id="KAF2870051.1"/>
    </source>
</evidence>
<sequence>PSDLIVLVMGMTGVGKSSFISSLVGEDVGIGHGVDSCTAGLTLHCMEAENRKVYLVDTPGFNDTWRSDDAILKEIAYFLAQTYRTGLRVGGIVYLHSIAENRVTGSAAKNFAMLERLCGPDAARQLILATTKWDLVGDEADQREAELISTKKFWGTMFENGSRVQRWDGHRPSALAIVQSLTVRADTFDLVPLRIQLELVDQSLALEDTLAGQEILQVCTQSWQNIRAELDDIRTEL</sequence>
<dbReference type="GO" id="GO:0005525">
    <property type="term" value="F:GTP binding"/>
    <property type="evidence" value="ECO:0007669"/>
    <property type="project" value="InterPro"/>
</dbReference>
<keyword evidence="1" id="KW-0547">Nucleotide-binding</keyword>